<protein>
    <submittedName>
        <fullName evidence="3">Chromatin remodeling complex ATPase</fullName>
    </submittedName>
</protein>
<dbReference type="InterPro" id="IPR038718">
    <property type="entry name" value="SNF2-like_sf"/>
</dbReference>
<name>A0A8S5VAD9_9CAUD</name>
<evidence type="ECO:0000256" key="1">
    <source>
        <dbReference type="SAM" id="MobiDB-lite"/>
    </source>
</evidence>
<dbReference type="Gene3D" id="3.40.50.300">
    <property type="entry name" value="P-loop containing nucleotide triphosphate hydrolases"/>
    <property type="match status" value="1"/>
</dbReference>
<dbReference type="InterPro" id="IPR014001">
    <property type="entry name" value="Helicase_ATP-bd"/>
</dbReference>
<evidence type="ECO:0000313" key="3">
    <source>
        <dbReference type="EMBL" id="DAG03685.1"/>
    </source>
</evidence>
<dbReference type="Pfam" id="PF00176">
    <property type="entry name" value="SNF2-rel_dom"/>
    <property type="match status" value="1"/>
</dbReference>
<dbReference type="SMART" id="SM00487">
    <property type="entry name" value="DEXDc"/>
    <property type="match status" value="1"/>
</dbReference>
<dbReference type="InterPro" id="IPR027417">
    <property type="entry name" value="P-loop_NTPase"/>
</dbReference>
<organism evidence="3">
    <name type="scientific">Siphoviridae sp. ct6bU4</name>
    <dbReference type="NCBI Taxonomy" id="2825344"/>
    <lineage>
        <taxon>Viruses</taxon>
        <taxon>Duplodnaviria</taxon>
        <taxon>Heunggongvirae</taxon>
        <taxon>Uroviricota</taxon>
        <taxon>Caudoviricetes</taxon>
    </lineage>
</organism>
<feature type="domain" description="Helicase ATP-binding" evidence="2">
    <location>
        <begin position="38"/>
        <end position="196"/>
    </location>
</feature>
<feature type="region of interest" description="Disordered" evidence="1">
    <location>
        <begin position="1"/>
        <end position="23"/>
    </location>
</feature>
<sequence>MRPDQPTAATAAHENSKNPERKPMAKLKLHNYQQDAVKFLRAAPGGRGLFLDMGLGKTAITLSALTPAHLPALVIAPKRVALNVWGAESAKWRPDLKVVQCTGSPRARIDGLETLDGDIYVISRDVQGDAETYAKAGRFNTLILDELSGYKSKTSKRWKSANRIRRNVQHCWGLTGTPTPNSLLDLWAQVALLDGGRALGRSLAGFRERWFEPESLGWKGHVTKWRALPGADVRVYDLISGFCLSMKTDGKIDLPPVIDNEVKVKLPPAARRAYQQMRKELVVEISQGQVHSASTAAVMTNKLSQISAGFIYPDVDDYLSGVELTKLHNEKAKAVLEIFEGTGSPLLVFYRFKAELEELLATFPAGAVHTSDEKGVFDAWNRGEIPVLAAHPASIGHGLNLQHGGHTIVWTTLPWSTEEWEQANKRLSRQGQKHPVTIHRVMAENTIDHIIEARLRNKETAQDALMNYLQDF</sequence>
<dbReference type="PANTHER" id="PTHR10799">
    <property type="entry name" value="SNF2/RAD54 HELICASE FAMILY"/>
    <property type="match status" value="1"/>
</dbReference>
<evidence type="ECO:0000259" key="2">
    <source>
        <dbReference type="PROSITE" id="PS51192"/>
    </source>
</evidence>
<feature type="compositionally biased region" description="Basic and acidic residues" evidence="1">
    <location>
        <begin position="14"/>
        <end position="23"/>
    </location>
</feature>
<dbReference type="EMBL" id="BK016234">
    <property type="protein sequence ID" value="DAG03685.1"/>
    <property type="molecule type" value="Genomic_DNA"/>
</dbReference>
<accession>A0A8S5VAD9</accession>
<dbReference type="GO" id="GO:0005524">
    <property type="term" value="F:ATP binding"/>
    <property type="evidence" value="ECO:0007669"/>
    <property type="project" value="InterPro"/>
</dbReference>
<dbReference type="Gene3D" id="3.40.50.10810">
    <property type="entry name" value="Tandem AAA-ATPase domain"/>
    <property type="match status" value="1"/>
</dbReference>
<proteinExistence type="predicted"/>
<reference evidence="3" key="1">
    <citation type="journal article" date="2021" name="Proc. Natl. Acad. Sci. U.S.A.">
        <title>A Catalog of Tens of Thousands of Viruses from Human Metagenomes Reveals Hidden Associations with Chronic Diseases.</title>
        <authorList>
            <person name="Tisza M.J."/>
            <person name="Buck C.B."/>
        </authorList>
    </citation>
    <scope>NUCLEOTIDE SEQUENCE</scope>
    <source>
        <strain evidence="3">Ct6bU4</strain>
    </source>
</reference>
<dbReference type="SUPFAM" id="SSF52540">
    <property type="entry name" value="P-loop containing nucleoside triphosphate hydrolases"/>
    <property type="match status" value="2"/>
</dbReference>
<dbReference type="InterPro" id="IPR000330">
    <property type="entry name" value="SNF2_N"/>
</dbReference>
<dbReference type="PROSITE" id="PS51192">
    <property type="entry name" value="HELICASE_ATP_BIND_1"/>
    <property type="match status" value="1"/>
</dbReference>